<dbReference type="Proteomes" id="UP000274922">
    <property type="component" value="Unassembled WGS sequence"/>
</dbReference>
<feature type="region of interest" description="Disordered" evidence="1">
    <location>
        <begin position="1"/>
        <end position="25"/>
    </location>
</feature>
<protein>
    <submittedName>
        <fullName evidence="2">Uncharacterized protein</fullName>
    </submittedName>
</protein>
<evidence type="ECO:0000313" key="2">
    <source>
        <dbReference type="EMBL" id="RKP04042.1"/>
    </source>
</evidence>
<dbReference type="EMBL" id="ML014114">
    <property type="protein sequence ID" value="RKP04042.1"/>
    <property type="molecule type" value="Genomic_DNA"/>
</dbReference>
<name>A0A4P9XEU4_9FUNG</name>
<evidence type="ECO:0000313" key="3">
    <source>
        <dbReference type="Proteomes" id="UP000274922"/>
    </source>
</evidence>
<dbReference type="OrthoDB" id="10030313at2759"/>
<organism evidence="2 3">
    <name type="scientific">Caulochytrium protostelioides</name>
    <dbReference type="NCBI Taxonomy" id="1555241"/>
    <lineage>
        <taxon>Eukaryota</taxon>
        <taxon>Fungi</taxon>
        <taxon>Fungi incertae sedis</taxon>
        <taxon>Chytridiomycota</taxon>
        <taxon>Chytridiomycota incertae sedis</taxon>
        <taxon>Chytridiomycetes</taxon>
        <taxon>Caulochytriales</taxon>
        <taxon>Caulochytriaceae</taxon>
        <taxon>Caulochytrium</taxon>
    </lineage>
</organism>
<sequence>MACKSRAAKPKSKGANPLKQQLAARRDAEPAWPRYARVDRVLFLQFDSPRALTAGIGRAHVFYEGEALRGPLAGCNMPIERLRAWSASTASPAVALSKIEMAVLQIAGIMPAAEADADVEADAPGNGTGTAEAEADTAANMTTAATGDAMGDAADGLLRESPVDYVVAAIGQDRSSFLHEYAHAVYYLNPSYAEAASDAYAALPSDLRAAVEKELAFRNYAPAMFADEWQAYLQEGLADYGKKWVALLQPFQQRLRPYVKLPALTWQTIRPS</sequence>
<feature type="compositionally biased region" description="Basic residues" evidence="1">
    <location>
        <begin position="1"/>
        <end position="12"/>
    </location>
</feature>
<reference evidence="3" key="1">
    <citation type="journal article" date="2018" name="Nat. Microbiol.">
        <title>Leveraging single-cell genomics to expand the fungal tree of life.</title>
        <authorList>
            <person name="Ahrendt S.R."/>
            <person name="Quandt C.A."/>
            <person name="Ciobanu D."/>
            <person name="Clum A."/>
            <person name="Salamov A."/>
            <person name="Andreopoulos B."/>
            <person name="Cheng J.F."/>
            <person name="Woyke T."/>
            <person name="Pelin A."/>
            <person name="Henrissat B."/>
            <person name="Reynolds N.K."/>
            <person name="Benny G.L."/>
            <person name="Smith M.E."/>
            <person name="James T.Y."/>
            <person name="Grigoriev I.V."/>
        </authorList>
    </citation>
    <scope>NUCLEOTIDE SEQUENCE [LARGE SCALE GENOMIC DNA]</scope>
    <source>
        <strain evidence="3">ATCC 52028</strain>
    </source>
</reference>
<evidence type="ECO:0000256" key="1">
    <source>
        <dbReference type="SAM" id="MobiDB-lite"/>
    </source>
</evidence>
<gene>
    <name evidence="2" type="ORF">CXG81DRAFT_8747</name>
</gene>
<proteinExistence type="predicted"/>
<keyword evidence="3" id="KW-1185">Reference proteome</keyword>
<accession>A0A4P9XEU4</accession>
<dbReference type="AlphaFoldDB" id="A0A4P9XEU4"/>